<name>A0AAE3MN79_9FLAO</name>
<reference evidence="1" key="1">
    <citation type="submission" date="2022-11" db="EMBL/GenBank/DDBJ databases">
        <title>The characterization of three novel Bacteroidetes species and genomic analysis of their roles in tidal elemental geochemical cycles.</title>
        <authorList>
            <person name="Ma K.-J."/>
        </authorList>
    </citation>
    <scope>NUCLEOTIDE SEQUENCE</scope>
    <source>
        <strain evidence="1">M415</strain>
    </source>
</reference>
<evidence type="ECO:0000313" key="2">
    <source>
        <dbReference type="Proteomes" id="UP001207116"/>
    </source>
</evidence>
<dbReference type="RefSeq" id="WP_266014771.1">
    <property type="nucleotide sequence ID" value="NZ_JAPFQP010000004.1"/>
</dbReference>
<evidence type="ECO:0000313" key="1">
    <source>
        <dbReference type="EMBL" id="MCX2720514.1"/>
    </source>
</evidence>
<comment type="caution">
    <text evidence="1">The sequence shown here is derived from an EMBL/GenBank/DDBJ whole genome shotgun (WGS) entry which is preliminary data.</text>
</comment>
<organism evidence="1 2">
    <name type="scientific">Lentiprolixibacter aurantiacus</name>
    <dbReference type="NCBI Taxonomy" id="2993939"/>
    <lineage>
        <taxon>Bacteria</taxon>
        <taxon>Pseudomonadati</taxon>
        <taxon>Bacteroidota</taxon>
        <taxon>Flavobacteriia</taxon>
        <taxon>Flavobacteriales</taxon>
        <taxon>Flavobacteriaceae</taxon>
        <taxon>Lentiprolixibacter</taxon>
    </lineage>
</organism>
<keyword evidence="2" id="KW-1185">Reference proteome</keyword>
<dbReference type="Proteomes" id="UP001207116">
    <property type="component" value="Unassembled WGS sequence"/>
</dbReference>
<dbReference type="EMBL" id="JAPFQP010000004">
    <property type="protein sequence ID" value="MCX2720514.1"/>
    <property type="molecule type" value="Genomic_DNA"/>
</dbReference>
<gene>
    <name evidence="1" type="ORF">OO016_12935</name>
</gene>
<sequence>MRPYLVILVFVFYTALSSFTVNKACEYMGSNIGYIQKQTRKALDAPDLNTSRYYAYKALNAIEKSKEQFLACGCELAQQSIIESLDHLKRATRVSSLTGTRLILEKALAGVESSLQTLEEHEEVHQSQYGSDQLSLNTRASYMEELKGKIPVGKALEKKIDQALVNYQNSLDQVVNTIPCKEAYQLALKNYERCEEQLLRPELTEAKKYYNLRTKEITALALEKLRECATSIP</sequence>
<proteinExistence type="predicted"/>
<dbReference type="AlphaFoldDB" id="A0AAE3MN79"/>
<protein>
    <submittedName>
        <fullName evidence="1">Uncharacterized protein</fullName>
    </submittedName>
</protein>
<accession>A0AAE3MN79</accession>